<evidence type="ECO:0000313" key="4">
    <source>
        <dbReference type="EMBL" id="KAE8665427.1"/>
    </source>
</evidence>
<dbReference type="Pfam" id="PF03735">
    <property type="entry name" value="ENT"/>
    <property type="match status" value="1"/>
</dbReference>
<proteinExistence type="predicted"/>
<dbReference type="Pfam" id="PF05641">
    <property type="entry name" value="Agenet"/>
    <property type="match status" value="1"/>
</dbReference>
<dbReference type="PANTHER" id="PTHR31917:SF59">
    <property type="entry name" value="ENT DOMAIN-CONTAINING PROTEIN"/>
    <property type="match status" value="1"/>
</dbReference>
<dbReference type="EMBL" id="VEPZ02001618">
    <property type="protein sequence ID" value="KAE8665427.1"/>
    <property type="molecule type" value="Genomic_DNA"/>
</dbReference>
<dbReference type="Proteomes" id="UP000436088">
    <property type="component" value="Unassembled WGS sequence"/>
</dbReference>
<dbReference type="Gene3D" id="2.30.30.140">
    <property type="match status" value="1"/>
</dbReference>
<dbReference type="OrthoDB" id="663550at2759"/>
<comment type="subcellular location">
    <subcellularLocation>
        <location evidence="1">Nucleus</location>
    </subcellularLocation>
</comment>
<dbReference type="GO" id="GO:0005634">
    <property type="term" value="C:nucleus"/>
    <property type="evidence" value="ECO:0007669"/>
    <property type="project" value="UniProtKB-SubCell"/>
</dbReference>
<gene>
    <name evidence="4" type="ORF">F3Y22_tig00112614pilonHSYRG00029</name>
</gene>
<dbReference type="InterPro" id="IPR014002">
    <property type="entry name" value="Agenet_dom_plant"/>
</dbReference>
<keyword evidence="5" id="KW-1185">Reference proteome</keyword>
<evidence type="ECO:0000256" key="2">
    <source>
        <dbReference type="ARBA" id="ARBA00023242"/>
    </source>
</evidence>
<evidence type="ECO:0000256" key="1">
    <source>
        <dbReference type="ARBA" id="ARBA00004123"/>
    </source>
</evidence>
<evidence type="ECO:0000313" key="5">
    <source>
        <dbReference type="Proteomes" id="UP000436088"/>
    </source>
</evidence>
<dbReference type="Gene3D" id="1.10.1240.40">
    <property type="entry name" value="ENT domain"/>
    <property type="match status" value="1"/>
</dbReference>
<dbReference type="PANTHER" id="PTHR31917">
    <property type="entry name" value="AGENET DOMAIN-CONTAINING PROTEIN-RELATED"/>
    <property type="match status" value="1"/>
</dbReference>
<evidence type="ECO:0000259" key="3">
    <source>
        <dbReference type="PROSITE" id="PS51138"/>
    </source>
</evidence>
<name>A0A6A2Y4W2_HIBSY</name>
<feature type="domain" description="ENT" evidence="3">
    <location>
        <begin position="347"/>
        <end position="407"/>
    </location>
</feature>
<accession>A0A6A2Y4W2</accession>
<dbReference type="InterPro" id="IPR005491">
    <property type="entry name" value="ENT_dom"/>
</dbReference>
<reference evidence="4" key="1">
    <citation type="submission" date="2019-09" db="EMBL/GenBank/DDBJ databases">
        <title>Draft genome information of white flower Hibiscus syriacus.</title>
        <authorList>
            <person name="Kim Y.-M."/>
        </authorList>
    </citation>
    <scope>NUCLEOTIDE SEQUENCE [LARGE SCALE GENOMIC DNA]</scope>
    <source>
        <strain evidence="4">YM2019G1</strain>
    </source>
</reference>
<dbReference type="SMART" id="SM00743">
    <property type="entry name" value="Agenet"/>
    <property type="match status" value="2"/>
</dbReference>
<dbReference type="PROSITE" id="PS51138">
    <property type="entry name" value="ENT"/>
    <property type="match status" value="1"/>
</dbReference>
<dbReference type="AlphaFoldDB" id="A0A6A2Y4W2"/>
<protein>
    <recommendedName>
        <fullName evidence="3">ENT domain-containing protein</fullName>
    </recommendedName>
</protein>
<sequence length="407" mass="45879">MNFRRGNLVEVLRREDDDDPCGSWFTGNVISADGENYVVRYNLLMDHRGKQVMEKLQRKDVRPLPPCVNGKSWVVGDVAEVSDIKCWRVGKITKVLKNNDRFVVKLFGSIQLKEFHASSLRIRQAWDGKKWMVIGKVSQCKDLTNNFAPKFPNRAGGLLFRTSLHLTDTLRFTDKDREGMNKGGTDNATMCVSMRAINKGYDLRSEECKINPVFGGGSLRKRKTAPWSRGCNDETPKRTCPLSNQVDYISFPRVGVDRNFIKQSAKKNNRMENATARCLYDSSRPALFPEDGDQCSVASCSSNGVADYAGRISHISSESTPENSDAESSFPYSCDKRNLPLFPTDDKVVDIHELELRAYKSTVEALYASGPLTWGQESLLTNLRVSLNISDEEHLLQLRYLLSAQVL</sequence>
<dbReference type="SUPFAM" id="SSF158639">
    <property type="entry name" value="ENT-like"/>
    <property type="match status" value="1"/>
</dbReference>
<keyword evidence="2" id="KW-0539">Nucleus</keyword>
<dbReference type="InterPro" id="IPR036142">
    <property type="entry name" value="ENT_dom-like_sf"/>
</dbReference>
<dbReference type="InterPro" id="IPR008395">
    <property type="entry name" value="Agenet-like_dom"/>
</dbReference>
<organism evidence="4 5">
    <name type="scientific">Hibiscus syriacus</name>
    <name type="common">Rose of Sharon</name>
    <dbReference type="NCBI Taxonomy" id="106335"/>
    <lineage>
        <taxon>Eukaryota</taxon>
        <taxon>Viridiplantae</taxon>
        <taxon>Streptophyta</taxon>
        <taxon>Embryophyta</taxon>
        <taxon>Tracheophyta</taxon>
        <taxon>Spermatophyta</taxon>
        <taxon>Magnoliopsida</taxon>
        <taxon>eudicotyledons</taxon>
        <taxon>Gunneridae</taxon>
        <taxon>Pentapetalae</taxon>
        <taxon>rosids</taxon>
        <taxon>malvids</taxon>
        <taxon>Malvales</taxon>
        <taxon>Malvaceae</taxon>
        <taxon>Malvoideae</taxon>
        <taxon>Hibiscus</taxon>
    </lineage>
</organism>
<comment type="caution">
    <text evidence="4">The sequence shown here is derived from an EMBL/GenBank/DDBJ whole genome shotgun (WGS) entry which is preliminary data.</text>
</comment>
<dbReference type="SMART" id="SM01191">
    <property type="entry name" value="ENT"/>
    <property type="match status" value="1"/>
</dbReference>